<dbReference type="AlphaFoldDB" id="A0A381SSS2"/>
<dbReference type="FunFam" id="3.90.870.10:FF:000001">
    <property type="entry name" value="Riboflavin biosynthesis protein RibBA"/>
    <property type="match status" value="1"/>
</dbReference>
<dbReference type="GO" id="GO:0005829">
    <property type="term" value="C:cytosol"/>
    <property type="evidence" value="ECO:0007669"/>
    <property type="project" value="TreeGrafter"/>
</dbReference>
<evidence type="ECO:0000256" key="17">
    <source>
        <dbReference type="ARBA" id="ARBA00049295"/>
    </source>
</evidence>
<evidence type="ECO:0000256" key="3">
    <source>
        <dbReference type="ARBA" id="ARBA00001947"/>
    </source>
</evidence>
<comment type="cofactor">
    <cofactor evidence="3">
        <name>Zn(2+)</name>
        <dbReference type="ChEBI" id="CHEBI:29105"/>
    </cofactor>
</comment>
<dbReference type="Gene3D" id="3.40.50.10990">
    <property type="entry name" value="GTP cyclohydrolase II"/>
    <property type="match status" value="1"/>
</dbReference>
<comment type="cofactor">
    <cofactor evidence="1">
        <name>Mn(2+)</name>
        <dbReference type="ChEBI" id="CHEBI:29035"/>
    </cofactor>
</comment>
<dbReference type="PANTHER" id="PTHR21327">
    <property type="entry name" value="GTP CYCLOHYDROLASE II-RELATED"/>
    <property type="match status" value="1"/>
</dbReference>
<evidence type="ECO:0000259" key="18">
    <source>
        <dbReference type="Pfam" id="PF00925"/>
    </source>
</evidence>
<comment type="similarity">
    <text evidence="5">In the N-terminal section; belongs to the DHBP synthase family.</text>
</comment>
<comment type="pathway">
    <text evidence="4">Cofactor biosynthesis; riboflavin biosynthesis; 5-amino-6-(D-ribitylamino)uracil from GTP: step 1/4.</text>
</comment>
<comment type="cofactor">
    <cofactor evidence="2">
        <name>Mg(2+)</name>
        <dbReference type="ChEBI" id="CHEBI:18420"/>
    </cofactor>
</comment>
<dbReference type="UniPathway" id="UPA00275">
    <property type="reaction ID" value="UER00400"/>
</dbReference>
<comment type="catalytic activity">
    <reaction evidence="17">
        <text>GTP + 4 H2O = 2,5-diamino-6-hydroxy-4-(5-phosphoribosylamino)-pyrimidine + formate + 2 phosphate + 3 H(+)</text>
        <dbReference type="Rhea" id="RHEA:23704"/>
        <dbReference type="ChEBI" id="CHEBI:15377"/>
        <dbReference type="ChEBI" id="CHEBI:15378"/>
        <dbReference type="ChEBI" id="CHEBI:15740"/>
        <dbReference type="ChEBI" id="CHEBI:37565"/>
        <dbReference type="ChEBI" id="CHEBI:43474"/>
        <dbReference type="ChEBI" id="CHEBI:58614"/>
        <dbReference type="EC" id="3.5.4.25"/>
    </reaction>
</comment>
<protein>
    <recommendedName>
        <fullName evidence="6">GTP cyclohydrolase II</fullName>
        <ecNumber evidence="6">3.5.4.25</ecNumber>
    </recommendedName>
</protein>
<evidence type="ECO:0000256" key="10">
    <source>
        <dbReference type="ARBA" id="ARBA00022801"/>
    </source>
</evidence>
<dbReference type="HAMAP" id="MF_00180">
    <property type="entry name" value="RibB"/>
    <property type="match status" value="1"/>
</dbReference>
<dbReference type="InterPro" id="IPR016299">
    <property type="entry name" value="Riboflavin_synth_RibBA"/>
</dbReference>
<dbReference type="Gene3D" id="3.90.870.10">
    <property type="entry name" value="DHBP synthase"/>
    <property type="match status" value="1"/>
</dbReference>
<dbReference type="GO" id="GO:0009231">
    <property type="term" value="P:riboflavin biosynthetic process"/>
    <property type="evidence" value="ECO:0007669"/>
    <property type="project" value="UniProtKB-UniPathway"/>
</dbReference>
<keyword evidence="7" id="KW-0686">Riboflavin biosynthesis</keyword>
<keyword evidence="15" id="KW-0456">Lyase</keyword>
<dbReference type="PIRSF" id="PIRSF001259">
    <property type="entry name" value="RibA"/>
    <property type="match status" value="1"/>
</dbReference>
<keyword evidence="16" id="KW-0511">Multifunctional enzyme</keyword>
<dbReference type="Pfam" id="PF00926">
    <property type="entry name" value="DHBP_synthase"/>
    <property type="match status" value="1"/>
</dbReference>
<dbReference type="EMBL" id="UINC01003462">
    <property type="protein sequence ID" value="SVA06529.1"/>
    <property type="molecule type" value="Genomic_DNA"/>
</dbReference>
<keyword evidence="14" id="KW-0464">Manganese</keyword>
<keyword evidence="11" id="KW-0862">Zinc</keyword>
<feature type="domain" description="GTP cyclohydrolase II" evidence="18">
    <location>
        <begin position="221"/>
        <end position="386"/>
    </location>
</feature>
<organism evidence="19">
    <name type="scientific">marine metagenome</name>
    <dbReference type="NCBI Taxonomy" id="408172"/>
    <lineage>
        <taxon>unclassified sequences</taxon>
        <taxon>metagenomes</taxon>
        <taxon>ecological metagenomes</taxon>
    </lineage>
</organism>
<dbReference type="HAMAP" id="MF_00179">
    <property type="entry name" value="RibA"/>
    <property type="match status" value="1"/>
</dbReference>
<gene>
    <name evidence="19" type="ORF">METZ01_LOCUS59383</name>
</gene>
<evidence type="ECO:0000256" key="7">
    <source>
        <dbReference type="ARBA" id="ARBA00022619"/>
    </source>
</evidence>
<evidence type="ECO:0000256" key="12">
    <source>
        <dbReference type="ARBA" id="ARBA00022842"/>
    </source>
</evidence>
<dbReference type="InterPro" id="IPR036144">
    <property type="entry name" value="RibA-like_sf"/>
</dbReference>
<name>A0A381SSS2_9ZZZZ</name>
<dbReference type="CDD" id="cd00641">
    <property type="entry name" value="GTP_cyclohydro2"/>
    <property type="match status" value="1"/>
</dbReference>
<reference evidence="19" key="1">
    <citation type="submission" date="2018-05" db="EMBL/GenBank/DDBJ databases">
        <authorList>
            <person name="Lanie J.A."/>
            <person name="Ng W.-L."/>
            <person name="Kazmierczak K.M."/>
            <person name="Andrzejewski T.M."/>
            <person name="Davidsen T.M."/>
            <person name="Wayne K.J."/>
            <person name="Tettelin H."/>
            <person name="Glass J.I."/>
            <person name="Rusch D."/>
            <person name="Podicherti R."/>
            <person name="Tsui H.-C.T."/>
            <person name="Winkler M.E."/>
        </authorList>
    </citation>
    <scope>NUCLEOTIDE SEQUENCE</scope>
</reference>
<accession>A0A381SSS2</accession>
<evidence type="ECO:0000256" key="14">
    <source>
        <dbReference type="ARBA" id="ARBA00023211"/>
    </source>
</evidence>
<evidence type="ECO:0000256" key="6">
    <source>
        <dbReference type="ARBA" id="ARBA00012762"/>
    </source>
</evidence>
<dbReference type="GO" id="GO:0005525">
    <property type="term" value="F:GTP binding"/>
    <property type="evidence" value="ECO:0007669"/>
    <property type="project" value="UniProtKB-KW"/>
</dbReference>
<dbReference type="GO" id="GO:0008686">
    <property type="term" value="F:3,4-dihydroxy-2-butanone-4-phosphate synthase activity"/>
    <property type="evidence" value="ECO:0007669"/>
    <property type="project" value="InterPro"/>
</dbReference>
<keyword evidence="10" id="KW-0378">Hydrolase</keyword>
<dbReference type="Pfam" id="PF00925">
    <property type="entry name" value="GTP_cyclohydro2"/>
    <property type="match status" value="1"/>
</dbReference>
<evidence type="ECO:0000256" key="1">
    <source>
        <dbReference type="ARBA" id="ARBA00001936"/>
    </source>
</evidence>
<dbReference type="EC" id="3.5.4.25" evidence="6"/>
<keyword evidence="9" id="KW-0547">Nucleotide-binding</keyword>
<evidence type="ECO:0000256" key="8">
    <source>
        <dbReference type="ARBA" id="ARBA00022723"/>
    </source>
</evidence>
<dbReference type="NCBIfam" id="TIGR00505">
    <property type="entry name" value="ribA"/>
    <property type="match status" value="1"/>
</dbReference>
<dbReference type="GO" id="GO:0003935">
    <property type="term" value="F:GTP cyclohydrolase II activity"/>
    <property type="evidence" value="ECO:0007669"/>
    <property type="project" value="UniProtKB-EC"/>
</dbReference>
<evidence type="ECO:0000256" key="5">
    <source>
        <dbReference type="ARBA" id="ARBA00005520"/>
    </source>
</evidence>
<evidence type="ECO:0000256" key="13">
    <source>
        <dbReference type="ARBA" id="ARBA00023134"/>
    </source>
</evidence>
<proteinExistence type="inferred from homology"/>
<dbReference type="HAMAP" id="MF_01283">
    <property type="entry name" value="RibBA"/>
    <property type="match status" value="1"/>
</dbReference>
<dbReference type="InterPro" id="IPR032677">
    <property type="entry name" value="GTP_cyclohydro_II"/>
</dbReference>
<dbReference type="InterPro" id="IPR000926">
    <property type="entry name" value="RibA"/>
</dbReference>
<dbReference type="InterPro" id="IPR017945">
    <property type="entry name" value="DHBP_synth_RibB-like_a/b_dom"/>
</dbReference>
<dbReference type="FunFam" id="3.40.50.10990:FF:000001">
    <property type="entry name" value="Riboflavin biosynthesis protein RibBA"/>
    <property type="match status" value="1"/>
</dbReference>
<dbReference type="NCBIfam" id="NF006803">
    <property type="entry name" value="PRK09311.1"/>
    <property type="match status" value="1"/>
</dbReference>
<keyword evidence="8" id="KW-0479">Metal-binding</keyword>
<evidence type="ECO:0000256" key="15">
    <source>
        <dbReference type="ARBA" id="ARBA00023239"/>
    </source>
</evidence>
<keyword evidence="13" id="KW-0342">GTP-binding</keyword>
<evidence type="ECO:0000256" key="16">
    <source>
        <dbReference type="ARBA" id="ARBA00023268"/>
    </source>
</evidence>
<evidence type="ECO:0000256" key="11">
    <source>
        <dbReference type="ARBA" id="ARBA00022833"/>
    </source>
</evidence>
<evidence type="ECO:0000256" key="2">
    <source>
        <dbReference type="ARBA" id="ARBA00001946"/>
    </source>
</evidence>
<dbReference type="NCBIfam" id="TIGR00506">
    <property type="entry name" value="ribB"/>
    <property type="match status" value="1"/>
</dbReference>
<dbReference type="SUPFAM" id="SSF55821">
    <property type="entry name" value="YrdC/RibB"/>
    <property type="match status" value="1"/>
</dbReference>
<dbReference type="NCBIfam" id="NF001591">
    <property type="entry name" value="PRK00393.1"/>
    <property type="match status" value="1"/>
</dbReference>
<evidence type="ECO:0000256" key="4">
    <source>
        <dbReference type="ARBA" id="ARBA00004853"/>
    </source>
</evidence>
<dbReference type="SUPFAM" id="SSF142695">
    <property type="entry name" value="RibA-like"/>
    <property type="match status" value="1"/>
</dbReference>
<sequence length="422" mass="46344">MTMNPNIPDIVDARAIKAVERGIEQIKKGGIVILVDDEDRENEGDMVMASEDASAENITLMMVEARGLICTPMLGDDLDRLNLPLQVQNNTAAHRTAFTVTVDAASGITTGISSADRSHTIKLLVNKESSSADFVQPGHVFPLRYEEGGVLVRAGHTEGSVDLVNLSGKYPSAVICEILNPDGTMARRPQLEEVAKKYKFPIVAIADVIAYRMSHEKLVKRGAEARLPTDHGVFTAVAYNSVVDTSEHIAVFMGDIDDSEPVVVRVESECLTGHVFGSNRCDCGDQVNMALKTISAHGRGVLVYMRQEGRGIGLLNKLKAYELQDKGLDTVEANIHLGFPMDLRRYGVGAQILRDLGVRRFKLLTNNPKKVVGLQGFGLEMLEQIPLKAPINDENRFYMQTKVEKMGHDFDIETKSSKEPMP</sequence>
<dbReference type="PANTHER" id="PTHR21327:SF18">
    <property type="entry name" value="3,4-DIHYDROXY-2-BUTANONE 4-PHOSPHATE SYNTHASE"/>
    <property type="match status" value="1"/>
</dbReference>
<evidence type="ECO:0000313" key="19">
    <source>
        <dbReference type="EMBL" id="SVA06529.1"/>
    </source>
</evidence>
<evidence type="ECO:0000256" key="9">
    <source>
        <dbReference type="ARBA" id="ARBA00022741"/>
    </source>
</evidence>
<dbReference type="InterPro" id="IPR000422">
    <property type="entry name" value="DHBP_synthase_RibB"/>
</dbReference>
<dbReference type="GO" id="GO:0046872">
    <property type="term" value="F:metal ion binding"/>
    <property type="evidence" value="ECO:0007669"/>
    <property type="project" value="UniProtKB-KW"/>
</dbReference>
<keyword evidence="12" id="KW-0460">Magnesium</keyword>